<dbReference type="KEGG" id="mech:Q9L42_016130"/>
<evidence type="ECO:0000313" key="2">
    <source>
        <dbReference type="Proteomes" id="UP001225378"/>
    </source>
</evidence>
<dbReference type="RefSeq" id="WP_305907389.1">
    <property type="nucleotide sequence ID" value="NZ_CP157743.1"/>
</dbReference>
<name>A0AAU7NSE3_9GAMM</name>
<reference evidence="1 2" key="1">
    <citation type="journal article" date="2024" name="Microbiology">
        <title>Methylomarinum rosea sp. nov., a novel halophilic methanotrophic bacterium from the hypersaline Lake Elton.</title>
        <authorList>
            <person name="Suleimanov R.Z."/>
            <person name="Oshkin I.Y."/>
            <person name="Danilova O.V."/>
            <person name="Suzina N.E."/>
            <person name="Dedysh S.N."/>
        </authorList>
    </citation>
    <scope>NUCLEOTIDE SEQUENCE [LARGE SCALE GENOMIC DNA]</scope>
    <source>
        <strain evidence="1 2">Ch1-1</strain>
    </source>
</reference>
<organism evidence="1 2">
    <name type="scientific">Methylomarinum roseum</name>
    <dbReference type="NCBI Taxonomy" id="3067653"/>
    <lineage>
        <taxon>Bacteria</taxon>
        <taxon>Pseudomonadati</taxon>
        <taxon>Pseudomonadota</taxon>
        <taxon>Gammaproteobacteria</taxon>
        <taxon>Methylococcales</taxon>
        <taxon>Methylococcaceae</taxon>
        <taxon>Methylomarinum</taxon>
    </lineage>
</organism>
<dbReference type="Proteomes" id="UP001225378">
    <property type="component" value="Chromosome"/>
</dbReference>
<accession>A0AAU7NSE3</accession>
<dbReference type="Pfam" id="PF07369">
    <property type="entry name" value="DUF1488"/>
    <property type="match status" value="1"/>
</dbReference>
<dbReference type="Gene3D" id="3.30.160.140">
    <property type="entry name" value="Shew3726-like"/>
    <property type="match status" value="1"/>
</dbReference>
<dbReference type="InterPro" id="IPR009962">
    <property type="entry name" value="DUF1488"/>
</dbReference>
<dbReference type="InterPro" id="IPR036692">
    <property type="entry name" value="Shew3726-like_sf"/>
</dbReference>
<dbReference type="EMBL" id="CP157743">
    <property type="protein sequence ID" value="XBS19869.1"/>
    <property type="molecule type" value="Genomic_DNA"/>
</dbReference>
<gene>
    <name evidence="1" type="ORF">Q9L42_016130</name>
</gene>
<dbReference type="AlphaFoldDB" id="A0AAU7NSE3"/>
<dbReference type="SUPFAM" id="SSF160272">
    <property type="entry name" value="Shew3726-like"/>
    <property type="match status" value="1"/>
</dbReference>
<protein>
    <submittedName>
        <fullName evidence="1">DUF1488 family protein</fullName>
    </submittedName>
</protein>
<evidence type="ECO:0000313" key="1">
    <source>
        <dbReference type="EMBL" id="XBS19869.1"/>
    </source>
</evidence>
<proteinExistence type="predicted"/>
<keyword evidence="2" id="KW-1185">Reference proteome</keyword>
<sequence>MKLTYPRTADSKNKGVTFPRLECWNAMTEVATVAAEIDRKRVLCRISLKTLNTKFGASEEEPMRLLARHRTIVEEAARNLIENEHYEADGSVLIRANDL</sequence>